<dbReference type="Gene3D" id="3.65.10.10">
    <property type="entry name" value="Enolpyruvate transferase domain"/>
    <property type="match status" value="2"/>
</dbReference>
<dbReference type="GO" id="GO:0009423">
    <property type="term" value="P:chorismate biosynthetic process"/>
    <property type="evidence" value="ECO:0007669"/>
    <property type="project" value="UniProtKB-UniRule"/>
</dbReference>
<evidence type="ECO:0000256" key="4">
    <source>
        <dbReference type="ARBA" id="ARBA00022605"/>
    </source>
</evidence>
<evidence type="ECO:0000256" key="2">
    <source>
        <dbReference type="ARBA" id="ARBA00009948"/>
    </source>
</evidence>
<feature type="binding site" evidence="8">
    <location>
        <position position="165"/>
    </location>
    <ligand>
        <name>3-phosphoshikimate</name>
        <dbReference type="ChEBI" id="CHEBI:145989"/>
    </ligand>
</feature>
<dbReference type="InterPro" id="IPR023193">
    <property type="entry name" value="EPSP_synthase_CS"/>
</dbReference>
<comment type="similarity">
    <text evidence="2 8">Belongs to the EPSP synthase family.</text>
</comment>
<dbReference type="InterPro" id="IPR001986">
    <property type="entry name" value="Enolpyruvate_Tfrase_dom"/>
</dbReference>
<evidence type="ECO:0000256" key="1">
    <source>
        <dbReference type="ARBA" id="ARBA00004811"/>
    </source>
</evidence>
<dbReference type="PIRSF" id="PIRSF000505">
    <property type="entry name" value="EPSPS"/>
    <property type="match status" value="1"/>
</dbReference>
<accession>A0A6V7RDI8</accession>
<dbReference type="Proteomes" id="UP000588186">
    <property type="component" value="Unassembled WGS sequence"/>
</dbReference>
<feature type="binding site" evidence="8">
    <location>
        <position position="311"/>
    </location>
    <ligand>
        <name>3-phosphoshikimate</name>
        <dbReference type="ChEBI" id="CHEBI:145989"/>
    </ligand>
</feature>
<keyword evidence="4 8" id="KW-0028">Amino-acid biosynthesis</keyword>
<evidence type="ECO:0000256" key="7">
    <source>
        <dbReference type="ARBA" id="ARBA00044633"/>
    </source>
</evidence>
<feature type="binding site" evidence="8">
    <location>
        <position position="342"/>
    </location>
    <ligand>
        <name>phosphoenolpyruvate</name>
        <dbReference type="ChEBI" id="CHEBI:58702"/>
    </ligand>
</feature>
<name>A0A6V7RDI8_9BACL</name>
<dbReference type="PROSITE" id="PS00885">
    <property type="entry name" value="EPSP_SYNTHASE_2"/>
    <property type="match status" value="1"/>
</dbReference>
<sequence length="429" mass="47308">MRELLNGSFQGEVTVPGDKSITHRAVMLGTLSEGTTNVYQPLLSQDTLDTVKCMEKLGADINVSEDKIIVNSPGAEHLLSPKNLLYTGNSGTTTRLLMGLVAGLNLKATIDGDETIKKRPMDRVTVPLKMMNAKINLFENKFTPVEILESELKGIEYHMTVASAQVKSAIILASLHSKITTVIHENNKSRNHTELMLKAFGGDIEVDDTTITVNGGKKLTPVDVTVPGDISSAAFLMVLAAIIPGSRVTLKNILLNDTRDGIIDVFKQIGADMTIDIIDDSLEARGNITVSYKTNLKPFHISGDIIPKLIDEIPILTVLSLFLDGNSTIKDAEELRVKETDRIMAVTNELSKYGANFKIYEDGFMVIPGNLKIPDEEFKSYHDHRIAMMLIIMAIKMNHDIKIDNIECINISYPNFIKDLKSLRGEQIS</sequence>
<evidence type="ECO:0000256" key="5">
    <source>
        <dbReference type="ARBA" id="ARBA00022679"/>
    </source>
</evidence>
<dbReference type="PANTHER" id="PTHR21090">
    <property type="entry name" value="AROM/DEHYDROQUINATE SYNTHASE"/>
    <property type="match status" value="1"/>
</dbReference>
<dbReference type="GO" id="GO:0009073">
    <property type="term" value="P:aromatic amino acid family biosynthetic process"/>
    <property type="evidence" value="ECO:0007669"/>
    <property type="project" value="UniProtKB-KW"/>
</dbReference>
<evidence type="ECO:0000256" key="3">
    <source>
        <dbReference type="ARBA" id="ARBA00022490"/>
    </source>
</evidence>
<feature type="binding site" evidence="8">
    <location>
        <position position="91"/>
    </location>
    <ligand>
        <name>phosphoenolpyruvate</name>
        <dbReference type="ChEBI" id="CHEBI:58702"/>
    </ligand>
</feature>
<comment type="caution">
    <text evidence="10">The sequence shown here is derived from an EMBL/GenBank/DDBJ whole genome shotgun (WGS) entry which is preliminary data.</text>
</comment>
<feature type="domain" description="Enolpyruvate transferase" evidence="9">
    <location>
        <begin position="9"/>
        <end position="420"/>
    </location>
</feature>
<feature type="active site" description="Proton acceptor" evidence="8">
    <location>
        <position position="311"/>
    </location>
</feature>
<dbReference type="CDD" id="cd01556">
    <property type="entry name" value="EPSP_synthase"/>
    <property type="match status" value="1"/>
</dbReference>
<feature type="binding site" evidence="8">
    <location>
        <position position="19"/>
    </location>
    <ligand>
        <name>3-phosphoshikimate</name>
        <dbReference type="ChEBI" id="CHEBI:145989"/>
    </ligand>
</feature>
<comment type="function">
    <text evidence="8">Catalyzes the transfer of the enolpyruvyl moiety of phosphoenolpyruvate (PEP) to the 5-hydroxyl of shikimate-3-phosphate (S3P) to produce enolpyruvyl shikimate-3-phosphate and inorganic phosphate.</text>
</comment>
<keyword evidence="11" id="KW-1185">Reference proteome</keyword>
<feature type="binding site" evidence="8">
    <location>
        <position position="165"/>
    </location>
    <ligand>
        <name>phosphoenolpyruvate</name>
        <dbReference type="ChEBI" id="CHEBI:58702"/>
    </ligand>
</feature>
<proteinExistence type="inferred from homology"/>
<feature type="binding site" evidence="8">
    <location>
        <position position="338"/>
    </location>
    <ligand>
        <name>3-phosphoshikimate</name>
        <dbReference type="ChEBI" id="CHEBI:145989"/>
    </ligand>
</feature>
<comment type="pathway">
    <text evidence="1 8">Metabolic intermediate biosynthesis; chorismate biosynthesis; chorismate from D-erythrose 4-phosphate and phosphoenolpyruvate: step 6/7.</text>
</comment>
<dbReference type="PANTHER" id="PTHR21090:SF5">
    <property type="entry name" value="PENTAFUNCTIONAL AROM POLYPEPTIDE"/>
    <property type="match status" value="1"/>
</dbReference>
<dbReference type="FunFam" id="3.65.10.10:FF:000005">
    <property type="entry name" value="3-phosphoshikimate 1-carboxyvinyltransferase"/>
    <property type="match status" value="1"/>
</dbReference>
<feature type="binding site" evidence="8">
    <location>
        <position position="385"/>
    </location>
    <ligand>
        <name>phosphoenolpyruvate</name>
        <dbReference type="ChEBI" id="CHEBI:58702"/>
    </ligand>
</feature>
<dbReference type="EC" id="2.5.1.19" evidence="8"/>
<comment type="subunit">
    <text evidence="8">Monomer.</text>
</comment>
<evidence type="ECO:0000256" key="6">
    <source>
        <dbReference type="ARBA" id="ARBA00023141"/>
    </source>
</evidence>
<dbReference type="GO" id="GO:0005737">
    <property type="term" value="C:cytoplasm"/>
    <property type="evidence" value="ECO:0007669"/>
    <property type="project" value="UniProtKB-SubCell"/>
</dbReference>
<evidence type="ECO:0000313" key="11">
    <source>
        <dbReference type="Proteomes" id="UP000588186"/>
    </source>
</evidence>
<comment type="caution">
    <text evidence="8">Lacks conserved residue(s) required for the propagation of feature annotation.</text>
</comment>
<dbReference type="InterPro" id="IPR036968">
    <property type="entry name" value="Enolpyruvate_Tfrase_sf"/>
</dbReference>
<evidence type="ECO:0000313" key="10">
    <source>
        <dbReference type="EMBL" id="CAD2075647.1"/>
    </source>
</evidence>
<evidence type="ECO:0000259" key="9">
    <source>
        <dbReference type="Pfam" id="PF00275"/>
    </source>
</evidence>
<feature type="binding site" evidence="8">
    <location>
        <position position="20"/>
    </location>
    <ligand>
        <name>3-phosphoshikimate</name>
        <dbReference type="ChEBI" id="CHEBI:145989"/>
    </ligand>
</feature>
<dbReference type="GO" id="GO:0003866">
    <property type="term" value="F:3-phosphoshikimate 1-carboxyvinyltransferase activity"/>
    <property type="evidence" value="ECO:0007669"/>
    <property type="project" value="UniProtKB-UniRule"/>
</dbReference>
<evidence type="ECO:0000256" key="8">
    <source>
        <dbReference type="HAMAP-Rule" id="MF_00210"/>
    </source>
</evidence>
<dbReference type="UniPathway" id="UPA00053">
    <property type="reaction ID" value="UER00089"/>
</dbReference>
<dbReference type="EMBL" id="CAJEWB010000010">
    <property type="protein sequence ID" value="CAD2075647.1"/>
    <property type="molecule type" value="Genomic_DNA"/>
</dbReference>
<comment type="catalytic activity">
    <reaction evidence="7">
        <text>3-phosphoshikimate + phosphoenolpyruvate = 5-O-(1-carboxyvinyl)-3-phosphoshikimate + phosphate</text>
        <dbReference type="Rhea" id="RHEA:21256"/>
        <dbReference type="ChEBI" id="CHEBI:43474"/>
        <dbReference type="ChEBI" id="CHEBI:57701"/>
        <dbReference type="ChEBI" id="CHEBI:58702"/>
        <dbReference type="ChEBI" id="CHEBI:145989"/>
        <dbReference type="EC" id="2.5.1.19"/>
    </reaction>
    <physiologicalReaction direction="left-to-right" evidence="7">
        <dbReference type="Rhea" id="RHEA:21257"/>
    </physiologicalReaction>
</comment>
<dbReference type="SUPFAM" id="SSF55205">
    <property type="entry name" value="EPT/RTPC-like"/>
    <property type="match status" value="1"/>
</dbReference>
<comment type="subcellular location">
    <subcellularLocation>
        <location evidence="8">Cytoplasm</location>
    </subcellularLocation>
</comment>
<keyword evidence="3 8" id="KW-0963">Cytoplasm</keyword>
<feature type="binding site" evidence="8">
    <location>
        <position position="119"/>
    </location>
    <ligand>
        <name>phosphoenolpyruvate</name>
        <dbReference type="ChEBI" id="CHEBI:58702"/>
    </ligand>
</feature>
<dbReference type="GO" id="GO:0008652">
    <property type="term" value="P:amino acid biosynthetic process"/>
    <property type="evidence" value="ECO:0007669"/>
    <property type="project" value="UniProtKB-KW"/>
</dbReference>
<reference evidence="10 11" key="1">
    <citation type="submission" date="2020-07" db="EMBL/GenBank/DDBJ databases">
        <authorList>
            <person name="Criscuolo A."/>
        </authorList>
    </citation>
    <scope>NUCLEOTIDE SEQUENCE [LARGE SCALE GENOMIC DNA]</scope>
    <source>
        <strain evidence="10">CIP107946</strain>
    </source>
</reference>
<protein>
    <recommendedName>
        <fullName evidence="8">3-phosphoshikimate 1-carboxyvinyltransferase</fullName>
        <ecNumber evidence="8">2.5.1.19</ecNumber>
    </recommendedName>
    <alternativeName>
        <fullName evidence="8">5-enolpyruvylshikimate-3-phosphate synthase</fullName>
        <shortName evidence="8">EPSP synthase</shortName>
        <shortName evidence="8">EPSPS</shortName>
    </alternativeName>
</protein>
<dbReference type="Pfam" id="PF00275">
    <property type="entry name" value="EPSP_synthase"/>
    <property type="match status" value="1"/>
</dbReference>
<feature type="binding site" evidence="8">
    <location>
        <position position="163"/>
    </location>
    <ligand>
        <name>3-phosphoshikimate</name>
        <dbReference type="ChEBI" id="CHEBI:145989"/>
    </ligand>
</feature>
<feature type="binding site" evidence="8">
    <location>
        <position position="19"/>
    </location>
    <ligand>
        <name>phosphoenolpyruvate</name>
        <dbReference type="ChEBI" id="CHEBI:58702"/>
    </ligand>
</feature>
<keyword evidence="6 8" id="KW-0057">Aromatic amino acid biosynthesis</keyword>
<organism evidence="10 11">
    <name type="scientific">Phocicoccus pinnipedialis</name>
    <dbReference type="NCBI Taxonomy" id="110845"/>
    <lineage>
        <taxon>Bacteria</taxon>
        <taxon>Bacillati</taxon>
        <taxon>Bacillota</taxon>
        <taxon>Bacilli</taxon>
        <taxon>Bacillales</taxon>
        <taxon>Salinicoccaceae</taxon>
        <taxon>Phocicoccus</taxon>
    </lineage>
</organism>
<dbReference type="PROSITE" id="PS00104">
    <property type="entry name" value="EPSP_SYNTHASE_1"/>
    <property type="match status" value="1"/>
</dbReference>
<feature type="binding site" evidence="8">
    <location>
        <position position="24"/>
    </location>
    <ligand>
        <name>3-phosphoshikimate</name>
        <dbReference type="ChEBI" id="CHEBI:145989"/>
    </ligand>
</feature>
<dbReference type="RefSeq" id="WP_186077524.1">
    <property type="nucleotide sequence ID" value="NZ_CAJEWB010000010.1"/>
</dbReference>
<keyword evidence="5 8" id="KW-0808">Transferase</keyword>
<gene>
    <name evidence="8 10" type="primary">aroA</name>
    <name evidence="10" type="ORF">JEOPIN946_01070</name>
</gene>
<dbReference type="InterPro" id="IPR013792">
    <property type="entry name" value="RNA3'P_cycl/enolpyr_Trfase_a/b"/>
</dbReference>
<dbReference type="InterPro" id="IPR006264">
    <property type="entry name" value="EPSP_synthase"/>
</dbReference>
<dbReference type="AlphaFoldDB" id="A0A6V7RDI8"/>
<dbReference type="HAMAP" id="MF_00210">
    <property type="entry name" value="EPSP_synth"/>
    <property type="match status" value="1"/>
</dbReference>
<dbReference type="NCBIfam" id="TIGR01356">
    <property type="entry name" value="aroA"/>
    <property type="match status" value="1"/>
</dbReference>